<dbReference type="InterPro" id="IPR000073">
    <property type="entry name" value="AB_hydrolase_1"/>
</dbReference>
<dbReference type="GO" id="GO:0034338">
    <property type="term" value="F:short-chain carboxylesterase activity"/>
    <property type="evidence" value="ECO:0007669"/>
    <property type="project" value="TreeGrafter"/>
</dbReference>
<dbReference type="AlphaFoldDB" id="A0A1J5T1U9"/>
<comment type="similarity">
    <text evidence="1">Belongs to the AB hydrolase superfamily. AB hydrolase 4 family.</text>
</comment>
<dbReference type="PANTHER" id="PTHR10794">
    <property type="entry name" value="ABHYDROLASE DOMAIN-CONTAINING PROTEIN"/>
    <property type="match status" value="1"/>
</dbReference>
<dbReference type="SUPFAM" id="SSF53474">
    <property type="entry name" value="alpha/beta-Hydrolases"/>
    <property type="match status" value="1"/>
</dbReference>
<dbReference type="EMBL" id="MIYV01000002">
    <property type="protein sequence ID" value="OIR14841.1"/>
    <property type="molecule type" value="Genomic_DNA"/>
</dbReference>
<dbReference type="Pfam" id="PF00561">
    <property type="entry name" value="Abhydrolase_1"/>
    <property type="match status" value="1"/>
</dbReference>
<name>A0A1J5T1U9_9ARCH</name>
<comment type="caution">
    <text evidence="3">The sequence shown here is derived from an EMBL/GenBank/DDBJ whole genome shotgun (WGS) entry which is preliminary data.</text>
</comment>
<dbReference type="Proteomes" id="UP000183403">
    <property type="component" value="Unassembled WGS sequence"/>
</dbReference>
<dbReference type="PIRSF" id="PIRSF005211">
    <property type="entry name" value="Ab_hydro_YheT"/>
    <property type="match status" value="1"/>
</dbReference>
<protein>
    <recommendedName>
        <fullName evidence="2">AB hydrolase-1 domain-containing protein</fullName>
    </recommendedName>
</protein>
<feature type="domain" description="AB hydrolase-1" evidence="2">
    <location>
        <begin position="62"/>
        <end position="302"/>
    </location>
</feature>
<dbReference type="InterPro" id="IPR029058">
    <property type="entry name" value="AB_hydrolase_fold"/>
</dbReference>
<dbReference type="InterPro" id="IPR050960">
    <property type="entry name" value="AB_hydrolase_4_sf"/>
</dbReference>
<gene>
    <name evidence="3" type="ORF">BEU03_01530</name>
</gene>
<organism evidence="3 4">
    <name type="scientific">Marine Group III euryarchaeote CG-Epi6</name>
    <dbReference type="NCBI Taxonomy" id="1889000"/>
    <lineage>
        <taxon>Archaea</taxon>
        <taxon>Methanobacteriati</taxon>
        <taxon>Thermoplasmatota</taxon>
        <taxon>Thermoplasmata</taxon>
        <taxon>Candidatus Thermoprofundales</taxon>
    </lineage>
</organism>
<evidence type="ECO:0000256" key="1">
    <source>
        <dbReference type="ARBA" id="ARBA00010884"/>
    </source>
</evidence>
<dbReference type="InterPro" id="IPR012020">
    <property type="entry name" value="ABHD4"/>
</dbReference>
<evidence type="ECO:0000313" key="4">
    <source>
        <dbReference type="Proteomes" id="UP000183403"/>
    </source>
</evidence>
<sequence length="322" mass="36698">MKTKASFELSSFRPPYHLRNPHAQSIYAGIFLKGDIVNYRRERLNTSDEDFFDIDIIDGSGPAVIACHGFEGSSNSTHITRLMTLVQKLGWSGYAINYRSCSGVINDTFYTYNAGKTEDLEQLIWYVHEQNPRRPIFLAGYSFGANILANCISRPKSNLPQISASALISGNYRIEPGVIAMSKGFSRVYEESFVNSLIEKYKQKQSKFPNEIDYEAFFESKTLYELDEKITAPYFNFSSASNFYEDISSATHLNNINHPTFMLNSIDDPLSPPACFPLGKELSSHFLNFFTTKKGGHVAFVSRDTSYWLEKQILRWFIFNIS</sequence>
<dbReference type="Gene3D" id="3.40.50.1820">
    <property type="entry name" value="alpha/beta hydrolase"/>
    <property type="match status" value="1"/>
</dbReference>
<accession>A0A1J5T1U9</accession>
<dbReference type="PANTHER" id="PTHR10794:SF94">
    <property type="entry name" value="ESTERASE YHET-RELATED"/>
    <property type="match status" value="1"/>
</dbReference>
<proteinExistence type="inferred from homology"/>
<evidence type="ECO:0000259" key="2">
    <source>
        <dbReference type="Pfam" id="PF00561"/>
    </source>
</evidence>
<evidence type="ECO:0000313" key="3">
    <source>
        <dbReference type="EMBL" id="OIR14841.1"/>
    </source>
</evidence>
<dbReference type="GO" id="GO:0047372">
    <property type="term" value="F:monoacylglycerol lipase activity"/>
    <property type="evidence" value="ECO:0007669"/>
    <property type="project" value="TreeGrafter"/>
</dbReference>
<reference evidence="3 4" key="1">
    <citation type="submission" date="2016-08" db="EMBL/GenBank/DDBJ databases">
        <title>New Insights into Marine Group III Euryarchaeota, from dark to light.</title>
        <authorList>
            <person name="Haro-Moreno J.M."/>
            <person name="Rodriguez-Valera F."/>
            <person name="Lopez-Garcia P."/>
            <person name="Moreira D."/>
            <person name="Martin-Cuadrado A.B."/>
        </authorList>
    </citation>
    <scope>NUCLEOTIDE SEQUENCE [LARGE SCALE GENOMIC DNA]</scope>
    <source>
        <strain evidence="3">CG-Epi6</strain>
    </source>
</reference>